<name>A0A7S3GG80_9EUKA</name>
<dbReference type="GO" id="GO:0061630">
    <property type="term" value="F:ubiquitin protein ligase activity"/>
    <property type="evidence" value="ECO:0007669"/>
    <property type="project" value="UniProtKB-EC"/>
</dbReference>
<keyword evidence="1" id="KW-0233">DNA recombination</keyword>
<dbReference type="EMBL" id="HBIB01042193">
    <property type="protein sequence ID" value="CAE0265329.1"/>
    <property type="molecule type" value="Transcribed_RNA"/>
</dbReference>
<accession>A0A7S3GG80</accession>
<dbReference type="Gene3D" id="1.10.10.10">
    <property type="entry name" value="Winged helix-like DNA-binding domain superfamily/Winged helix DNA-binding domain"/>
    <property type="match status" value="1"/>
</dbReference>
<comment type="similarity">
    <text evidence="1">Belongs to the NSE1 family.</text>
</comment>
<keyword evidence="1" id="KW-0833">Ubl conjugation pathway</keyword>
<keyword evidence="1" id="KW-0479">Metal-binding</keyword>
<protein>
    <recommendedName>
        <fullName evidence="1">Non-structural maintenance of chromosomes element 1 homolog</fullName>
        <ecNumber evidence="1">2.3.2.27</ecNumber>
    </recommendedName>
</protein>
<dbReference type="AlphaFoldDB" id="A0A7S3GG80"/>
<comment type="catalytic activity">
    <reaction evidence="1">
        <text>S-ubiquitinyl-[E2 ubiquitin-conjugating enzyme]-L-cysteine + [acceptor protein]-L-lysine = [E2 ubiquitin-conjugating enzyme]-L-cysteine + N(6)-ubiquitinyl-[acceptor protein]-L-lysine.</text>
        <dbReference type="EC" id="2.3.2.27"/>
    </reaction>
</comment>
<dbReference type="GO" id="GO:0008270">
    <property type="term" value="F:zinc ion binding"/>
    <property type="evidence" value="ECO:0007669"/>
    <property type="project" value="UniProtKB-KW"/>
</dbReference>
<keyword evidence="1" id="KW-0862">Zinc</keyword>
<evidence type="ECO:0000256" key="1">
    <source>
        <dbReference type="RuleBase" id="RU368018"/>
    </source>
</evidence>
<keyword evidence="1" id="KW-0863">Zinc-finger</keyword>
<feature type="region of interest" description="Disordered" evidence="2">
    <location>
        <begin position="194"/>
        <end position="264"/>
    </location>
</feature>
<dbReference type="Pfam" id="PF07574">
    <property type="entry name" value="SMC_Nse1"/>
    <property type="match status" value="1"/>
</dbReference>
<keyword evidence="1" id="KW-0234">DNA repair</keyword>
<comment type="subcellular location">
    <subcellularLocation>
        <location evidence="1">Nucleus</location>
    </subcellularLocation>
</comment>
<dbReference type="EC" id="2.3.2.27" evidence="1"/>
<reference evidence="3" key="1">
    <citation type="submission" date="2021-01" db="EMBL/GenBank/DDBJ databases">
        <authorList>
            <person name="Corre E."/>
            <person name="Pelletier E."/>
            <person name="Niang G."/>
            <person name="Scheremetjew M."/>
            <person name="Finn R."/>
            <person name="Kale V."/>
            <person name="Holt S."/>
            <person name="Cochrane G."/>
            <person name="Meng A."/>
            <person name="Brown T."/>
            <person name="Cohen L."/>
        </authorList>
    </citation>
    <scope>NUCLEOTIDE SEQUENCE</scope>
    <source>
        <strain evidence="3">NIES-2562</strain>
    </source>
</reference>
<evidence type="ECO:0000313" key="3">
    <source>
        <dbReference type="EMBL" id="CAE0265329.1"/>
    </source>
</evidence>
<keyword evidence="1" id="KW-0539">Nucleus</keyword>
<dbReference type="InterPro" id="IPR036388">
    <property type="entry name" value="WH-like_DNA-bd_sf"/>
</dbReference>
<keyword evidence="1" id="KW-0227">DNA damage</keyword>
<dbReference type="InterPro" id="IPR011513">
    <property type="entry name" value="Nse1"/>
</dbReference>
<gene>
    <name evidence="3" type="ORF">PBIL07802_LOCUS27665</name>
</gene>
<comment type="subunit">
    <text evidence="1">Component of the Smc5-Smc6 complex.</text>
</comment>
<organism evidence="3">
    <name type="scientific">Palpitomonas bilix</name>
    <dbReference type="NCBI Taxonomy" id="652834"/>
    <lineage>
        <taxon>Eukaryota</taxon>
        <taxon>Eukaryota incertae sedis</taxon>
    </lineage>
</organism>
<dbReference type="PANTHER" id="PTHR20973">
    <property type="entry name" value="NON-SMC ELEMENT 1-RELATED"/>
    <property type="match status" value="1"/>
</dbReference>
<dbReference type="GO" id="GO:0030915">
    <property type="term" value="C:Smc5-Smc6 complex"/>
    <property type="evidence" value="ECO:0007669"/>
    <property type="project" value="UniProtKB-UniRule"/>
</dbReference>
<sequence>MQSHQHEREDGSLFDVEKALLQGLALRRCVRVTEAEKYFDRLIDAEITHTRQREVEKLNLERSRTRINLQLDALGMEVIKVAHKGEEYIGLSLKHEDEMWQANTPFTEKEIKFIKKIFDHLMEMKSYGRPASFHEIRNLRLNEKGGTIVPVTEAEGIFDYLKANKYIELNTENEVEMGPAAKIDLHEFIRSWVRSDGSESQQSTQSEGESMSPVRASASARAPHGYGEGPDDGEEEESREEEGEEEEERRKEAEKRRVKRRLIR</sequence>
<dbReference type="GO" id="GO:0000724">
    <property type="term" value="P:double-strand break repair via homologous recombination"/>
    <property type="evidence" value="ECO:0007669"/>
    <property type="project" value="TreeGrafter"/>
</dbReference>
<feature type="compositionally biased region" description="Acidic residues" evidence="2">
    <location>
        <begin position="229"/>
        <end position="247"/>
    </location>
</feature>
<keyword evidence="1" id="KW-0808">Transferase</keyword>
<dbReference type="GO" id="GO:0005634">
    <property type="term" value="C:nucleus"/>
    <property type="evidence" value="ECO:0007669"/>
    <property type="project" value="UniProtKB-SubCell"/>
</dbReference>
<dbReference type="PANTHER" id="PTHR20973:SF0">
    <property type="entry name" value="NON-STRUCTURAL MAINTENANCE OF CHROMOSOMES ELEMENT 1 HOMOLOG"/>
    <property type="match status" value="1"/>
</dbReference>
<proteinExistence type="inferred from homology"/>
<feature type="compositionally biased region" description="Low complexity" evidence="2">
    <location>
        <begin position="198"/>
        <end position="222"/>
    </location>
</feature>
<evidence type="ECO:0000256" key="2">
    <source>
        <dbReference type="SAM" id="MobiDB-lite"/>
    </source>
</evidence>